<comment type="catalytic activity">
    <reaction evidence="6">
        <text>L-seryl-[protein] + ATP = O-phospho-L-seryl-[protein] + ADP + H(+)</text>
        <dbReference type="Rhea" id="RHEA:17989"/>
        <dbReference type="Rhea" id="RHEA-COMP:9863"/>
        <dbReference type="Rhea" id="RHEA-COMP:11604"/>
        <dbReference type="ChEBI" id="CHEBI:15378"/>
        <dbReference type="ChEBI" id="CHEBI:29999"/>
        <dbReference type="ChEBI" id="CHEBI:30616"/>
        <dbReference type="ChEBI" id="CHEBI:83421"/>
        <dbReference type="ChEBI" id="CHEBI:456216"/>
        <dbReference type="EC" id="2.7.11.1"/>
    </reaction>
</comment>
<dbReference type="InterPro" id="IPR008271">
    <property type="entry name" value="Ser/Thr_kinase_AS"/>
</dbReference>
<evidence type="ECO:0000256" key="7">
    <source>
        <dbReference type="PROSITE-ProRule" id="PRU10141"/>
    </source>
</evidence>
<dbReference type="FunFam" id="3.30.200.20:FF:000034">
    <property type="entry name" value="Kinase suppressor of Ras 1"/>
    <property type="match status" value="1"/>
</dbReference>
<reference evidence="10" key="1">
    <citation type="journal article" date="2019" name="bioRxiv">
        <title>The Genome of the Zebra Mussel, Dreissena polymorpha: A Resource for Invasive Species Research.</title>
        <authorList>
            <person name="McCartney M.A."/>
            <person name="Auch B."/>
            <person name="Kono T."/>
            <person name="Mallez S."/>
            <person name="Zhang Y."/>
            <person name="Obille A."/>
            <person name="Becker A."/>
            <person name="Abrahante J.E."/>
            <person name="Garbe J."/>
            <person name="Badalamenti J.P."/>
            <person name="Herman A."/>
            <person name="Mangelson H."/>
            <person name="Liachko I."/>
            <person name="Sullivan S."/>
            <person name="Sone E.D."/>
            <person name="Koren S."/>
            <person name="Silverstein K.A.T."/>
            <person name="Beckman K.B."/>
            <person name="Gohl D.M."/>
        </authorList>
    </citation>
    <scope>NUCLEOTIDE SEQUENCE</scope>
    <source>
        <strain evidence="10">Duluth1</strain>
        <tissue evidence="10">Whole animal</tissue>
    </source>
</reference>
<organism evidence="10 11">
    <name type="scientific">Dreissena polymorpha</name>
    <name type="common">Zebra mussel</name>
    <name type="synonym">Mytilus polymorpha</name>
    <dbReference type="NCBI Taxonomy" id="45954"/>
    <lineage>
        <taxon>Eukaryota</taxon>
        <taxon>Metazoa</taxon>
        <taxon>Spiralia</taxon>
        <taxon>Lophotrochozoa</taxon>
        <taxon>Mollusca</taxon>
        <taxon>Bivalvia</taxon>
        <taxon>Autobranchia</taxon>
        <taxon>Heteroconchia</taxon>
        <taxon>Euheterodonta</taxon>
        <taxon>Imparidentia</taxon>
        <taxon>Neoheterodontei</taxon>
        <taxon>Myida</taxon>
        <taxon>Dreissenoidea</taxon>
        <taxon>Dreissenidae</taxon>
        <taxon>Dreissena</taxon>
    </lineage>
</organism>
<dbReference type="SUPFAM" id="SSF56112">
    <property type="entry name" value="Protein kinase-like (PK-like)"/>
    <property type="match status" value="1"/>
</dbReference>
<keyword evidence="11" id="KW-1185">Reference proteome</keyword>
<sequence>MSSGTYVDNAYNRSVGRVGMPMGSMPISKSSGGGGGHSGSRSTKVTISESSACPSKTYVDNAYNRSAGRVGMPVGSMPISKTEERPVSAKNETRSGSSNSSTSTKTYVDNSYNRNAGRVGMPVGSMPISKTEERPFSAKNEIRSGSSYSSSSTKTYVDNSYNRSAGRVGMPVGSMPISKNDTTVKSSSVKHDYGSVSDYDDSSTKTYVDNASNRRLGRAGMPIGSMVISKNSPAPQSRPGTASLRYLRYTSTTLTTAVWVVVGLPLGTAVVSPKIRTYTDNSQNRRLGRVGKPIGSMVFHKNDKTVTMQTYVDSKANRDRRRVGLPRGCIPRSRKVSKETERVRDIVQRHTDENGALRYSDSFMCDYRTLDSGPMHDYQYDDTRDMAKLQVMNMVWRQHAEMAWYDQSGAEAMTTDDLPEVDDIIPYSELKLCEKIGEGGFAVVFLAEWRGTAVAVKEMKTGKITRKKVDLFKDEMKLFRSFDHQNIVRYIGACEEPEHLCIVMEYMKECLFNVIHVNDVMTDMDDQQRLAIIRQICLGMIYLHEKNVAHCDLKSQNILMTTASNGDTIVKISDFGLSMVRKHAETSTASVTMVSGKGTPRYSAPEVLRGERLKASDMMRTDIWSLALIVFEIVYEEEPYPDFNLMQLQKQVGEKGSAPEVPEGVDVNPDIRYIMNKAWQLQPERRPDIARFSDVFLDANYIFVQ</sequence>
<comment type="caution">
    <text evidence="10">The sequence shown here is derived from an EMBL/GenBank/DDBJ whole genome shotgun (WGS) entry which is preliminary data.</text>
</comment>
<dbReference type="PROSITE" id="PS00108">
    <property type="entry name" value="PROTEIN_KINASE_ST"/>
    <property type="match status" value="1"/>
</dbReference>
<dbReference type="AlphaFoldDB" id="A0A9D4L4B7"/>
<evidence type="ECO:0000259" key="9">
    <source>
        <dbReference type="PROSITE" id="PS50011"/>
    </source>
</evidence>
<evidence type="ECO:0000256" key="1">
    <source>
        <dbReference type="ARBA" id="ARBA00022679"/>
    </source>
</evidence>
<dbReference type="EMBL" id="JAIWYP010000003">
    <property type="protein sequence ID" value="KAH3851044.1"/>
    <property type="molecule type" value="Genomic_DNA"/>
</dbReference>
<keyword evidence="1" id="KW-0808">Transferase</keyword>
<dbReference type="InterPro" id="IPR017441">
    <property type="entry name" value="Protein_kinase_ATP_BS"/>
</dbReference>
<feature type="compositionally biased region" description="Polar residues" evidence="8">
    <location>
        <begin position="153"/>
        <end position="163"/>
    </location>
</feature>
<dbReference type="PANTHER" id="PTHR44329:SF298">
    <property type="entry name" value="MIXED LINEAGE KINASE DOMAIN-LIKE PROTEIN"/>
    <property type="match status" value="1"/>
</dbReference>
<keyword evidence="4 7" id="KW-0067">ATP-binding</keyword>
<dbReference type="Gene3D" id="1.10.510.10">
    <property type="entry name" value="Transferase(Phosphotransferase) domain 1"/>
    <property type="match status" value="1"/>
</dbReference>
<feature type="binding site" evidence="7">
    <location>
        <position position="457"/>
    </location>
    <ligand>
        <name>ATP</name>
        <dbReference type="ChEBI" id="CHEBI:30616"/>
    </ligand>
</feature>
<accession>A0A9D4L4B7</accession>
<dbReference type="Gene3D" id="3.30.200.20">
    <property type="entry name" value="Phosphorylase Kinase, domain 1"/>
    <property type="match status" value="1"/>
</dbReference>
<evidence type="ECO:0000313" key="10">
    <source>
        <dbReference type="EMBL" id="KAH3851044.1"/>
    </source>
</evidence>
<evidence type="ECO:0000256" key="6">
    <source>
        <dbReference type="ARBA" id="ARBA00048679"/>
    </source>
</evidence>
<feature type="region of interest" description="Disordered" evidence="8">
    <location>
        <begin position="15"/>
        <end position="51"/>
    </location>
</feature>
<dbReference type="Pfam" id="PF00069">
    <property type="entry name" value="Pkinase"/>
    <property type="match status" value="1"/>
</dbReference>
<protein>
    <recommendedName>
        <fullName evidence="9">Protein kinase domain-containing protein</fullName>
    </recommendedName>
</protein>
<dbReference type="OrthoDB" id="4062651at2759"/>
<keyword evidence="2 7" id="KW-0547">Nucleotide-binding</keyword>
<dbReference type="SMART" id="SM00220">
    <property type="entry name" value="S_TKc"/>
    <property type="match status" value="1"/>
</dbReference>
<feature type="compositionally biased region" description="Low complexity" evidence="8">
    <location>
        <begin position="94"/>
        <end position="106"/>
    </location>
</feature>
<dbReference type="Proteomes" id="UP000828390">
    <property type="component" value="Unassembled WGS sequence"/>
</dbReference>
<dbReference type="GO" id="GO:0004674">
    <property type="term" value="F:protein serine/threonine kinase activity"/>
    <property type="evidence" value="ECO:0007669"/>
    <property type="project" value="UniProtKB-EC"/>
</dbReference>
<dbReference type="InterPro" id="IPR051681">
    <property type="entry name" value="Ser/Thr_Kinases-Pseudokinases"/>
</dbReference>
<feature type="compositionally biased region" description="Low complexity" evidence="8">
    <location>
        <begin position="19"/>
        <end position="30"/>
    </location>
</feature>
<feature type="region of interest" description="Disordered" evidence="8">
    <location>
        <begin position="66"/>
        <end position="190"/>
    </location>
</feature>
<keyword evidence="3" id="KW-0418">Kinase</keyword>
<feature type="compositionally biased region" description="Basic and acidic residues" evidence="8">
    <location>
        <begin position="81"/>
        <end position="93"/>
    </location>
</feature>
<evidence type="ECO:0000256" key="3">
    <source>
        <dbReference type="ARBA" id="ARBA00022777"/>
    </source>
</evidence>
<reference evidence="10" key="2">
    <citation type="submission" date="2020-11" db="EMBL/GenBank/DDBJ databases">
        <authorList>
            <person name="McCartney M.A."/>
            <person name="Auch B."/>
            <person name="Kono T."/>
            <person name="Mallez S."/>
            <person name="Becker A."/>
            <person name="Gohl D.M."/>
            <person name="Silverstein K.A.T."/>
            <person name="Koren S."/>
            <person name="Bechman K.B."/>
            <person name="Herman A."/>
            <person name="Abrahante J.E."/>
            <person name="Garbe J."/>
        </authorList>
    </citation>
    <scope>NUCLEOTIDE SEQUENCE</scope>
    <source>
        <strain evidence="10">Duluth1</strain>
        <tissue evidence="10">Whole animal</tissue>
    </source>
</reference>
<dbReference type="PROSITE" id="PS00107">
    <property type="entry name" value="PROTEIN_KINASE_ATP"/>
    <property type="match status" value="1"/>
</dbReference>
<feature type="domain" description="Protein kinase" evidence="9">
    <location>
        <begin position="430"/>
        <end position="697"/>
    </location>
</feature>
<dbReference type="PROSITE" id="PS50011">
    <property type="entry name" value="PROTEIN_KINASE_DOM"/>
    <property type="match status" value="1"/>
</dbReference>
<evidence type="ECO:0000313" key="11">
    <source>
        <dbReference type="Proteomes" id="UP000828390"/>
    </source>
</evidence>
<evidence type="ECO:0000256" key="2">
    <source>
        <dbReference type="ARBA" id="ARBA00022741"/>
    </source>
</evidence>
<feature type="compositionally biased region" description="Basic and acidic residues" evidence="8">
    <location>
        <begin position="130"/>
        <end position="142"/>
    </location>
</feature>
<dbReference type="PANTHER" id="PTHR44329">
    <property type="entry name" value="SERINE/THREONINE-PROTEIN KINASE TNNI3K-RELATED"/>
    <property type="match status" value="1"/>
</dbReference>
<comment type="catalytic activity">
    <reaction evidence="5">
        <text>L-threonyl-[protein] + ATP = O-phospho-L-threonyl-[protein] + ADP + H(+)</text>
        <dbReference type="Rhea" id="RHEA:46608"/>
        <dbReference type="Rhea" id="RHEA-COMP:11060"/>
        <dbReference type="Rhea" id="RHEA-COMP:11605"/>
        <dbReference type="ChEBI" id="CHEBI:15378"/>
        <dbReference type="ChEBI" id="CHEBI:30013"/>
        <dbReference type="ChEBI" id="CHEBI:30616"/>
        <dbReference type="ChEBI" id="CHEBI:61977"/>
        <dbReference type="ChEBI" id="CHEBI:456216"/>
        <dbReference type="EC" id="2.7.11.1"/>
    </reaction>
</comment>
<proteinExistence type="predicted"/>
<feature type="compositionally biased region" description="Polar residues" evidence="8">
    <location>
        <begin position="177"/>
        <end position="187"/>
    </location>
</feature>
<name>A0A9D4L4B7_DREPO</name>
<gene>
    <name evidence="10" type="ORF">DPMN_093521</name>
</gene>
<evidence type="ECO:0000256" key="4">
    <source>
        <dbReference type="ARBA" id="ARBA00022840"/>
    </source>
</evidence>
<evidence type="ECO:0000256" key="5">
    <source>
        <dbReference type="ARBA" id="ARBA00047899"/>
    </source>
</evidence>
<evidence type="ECO:0000256" key="8">
    <source>
        <dbReference type="SAM" id="MobiDB-lite"/>
    </source>
</evidence>
<dbReference type="InterPro" id="IPR011009">
    <property type="entry name" value="Kinase-like_dom_sf"/>
</dbReference>
<dbReference type="InterPro" id="IPR000719">
    <property type="entry name" value="Prot_kinase_dom"/>
</dbReference>
<dbReference type="GO" id="GO:0005524">
    <property type="term" value="F:ATP binding"/>
    <property type="evidence" value="ECO:0007669"/>
    <property type="project" value="UniProtKB-UniRule"/>
</dbReference>